<evidence type="ECO:0000313" key="2">
    <source>
        <dbReference type="EMBL" id="EOA91005.1"/>
    </source>
</evidence>
<accession>R0J216</accession>
<reference evidence="2 3" key="1">
    <citation type="journal article" date="2012" name="PLoS Pathog.">
        <title>Diverse lifestyles and strategies of plant pathogenesis encoded in the genomes of eighteen Dothideomycetes fungi.</title>
        <authorList>
            <person name="Ohm R.A."/>
            <person name="Feau N."/>
            <person name="Henrissat B."/>
            <person name="Schoch C.L."/>
            <person name="Horwitz B.A."/>
            <person name="Barry K.W."/>
            <person name="Condon B.J."/>
            <person name="Copeland A.C."/>
            <person name="Dhillon B."/>
            <person name="Glaser F."/>
            <person name="Hesse C.N."/>
            <person name="Kosti I."/>
            <person name="LaButti K."/>
            <person name="Lindquist E.A."/>
            <person name="Lucas S."/>
            <person name="Salamov A.A."/>
            <person name="Bradshaw R.E."/>
            <person name="Ciuffetti L."/>
            <person name="Hamelin R.C."/>
            <person name="Kema G.H.J."/>
            <person name="Lawrence C."/>
            <person name="Scott J.A."/>
            <person name="Spatafora J.W."/>
            <person name="Turgeon B.G."/>
            <person name="de Wit P.J.G.M."/>
            <person name="Zhong S."/>
            <person name="Goodwin S.B."/>
            <person name="Grigoriev I.V."/>
        </authorList>
    </citation>
    <scope>NUCLEOTIDE SEQUENCE [LARGE SCALE GENOMIC DNA]</scope>
    <source>
        <strain evidence="3">28A</strain>
    </source>
</reference>
<dbReference type="GeneID" id="19399957"/>
<protein>
    <submittedName>
        <fullName evidence="2">Uncharacterized protein</fullName>
    </submittedName>
</protein>
<dbReference type="AlphaFoldDB" id="R0J216"/>
<keyword evidence="3" id="KW-1185">Reference proteome</keyword>
<dbReference type="Proteomes" id="UP000016935">
    <property type="component" value="Unassembled WGS sequence"/>
</dbReference>
<dbReference type="HOGENOM" id="CLU_3033885_0_0_1"/>
<feature type="region of interest" description="Disordered" evidence="1">
    <location>
        <begin position="1"/>
        <end position="55"/>
    </location>
</feature>
<name>R0J216_EXST2</name>
<sequence length="55" mass="6163">MSEASTVYQHAPRVSMPQESACPKSQHAHRRRRDSCDRPLTAAPTRMPTLCPFAP</sequence>
<dbReference type="RefSeq" id="XP_008021681.1">
    <property type="nucleotide sequence ID" value="XM_008023490.1"/>
</dbReference>
<dbReference type="EMBL" id="KB908482">
    <property type="protein sequence ID" value="EOA91005.1"/>
    <property type="molecule type" value="Genomic_DNA"/>
</dbReference>
<evidence type="ECO:0000313" key="3">
    <source>
        <dbReference type="Proteomes" id="UP000016935"/>
    </source>
</evidence>
<gene>
    <name evidence="2" type="ORF">SETTUDRAFT_166863</name>
</gene>
<reference evidence="2 3" key="2">
    <citation type="journal article" date="2013" name="PLoS Genet.">
        <title>Comparative genome structure, secondary metabolite, and effector coding capacity across Cochliobolus pathogens.</title>
        <authorList>
            <person name="Condon B.J."/>
            <person name="Leng Y."/>
            <person name="Wu D."/>
            <person name="Bushley K.E."/>
            <person name="Ohm R.A."/>
            <person name="Otillar R."/>
            <person name="Martin J."/>
            <person name="Schackwitz W."/>
            <person name="Grimwood J."/>
            <person name="MohdZainudin N."/>
            <person name="Xue C."/>
            <person name="Wang R."/>
            <person name="Manning V.A."/>
            <person name="Dhillon B."/>
            <person name="Tu Z.J."/>
            <person name="Steffenson B.J."/>
            <person name="Salamov A."/>
            <person name="Sun H."/>
            <person name="Lowry S."/>
            <person name="LaButti K."/>
            <person name="Han J."/>
            <person name="Copeland A."/>
            <person name="Lindquist E."/>
            <person name="Barry K."/>
            <person name="Schmutz J."/>
            <person name="Baker S.E."/>
            <person name="Ciuffetti L.M."/>
            <person name="Grigoriev I.V."/>
            <person name="Zhong S."/>
            <person name="Turgeon B.G."/>
        </authorList>
    </citation>
    <scope>NUCLEOTIDE SEQUENCE [LARGE SCALE GENOMIC DNA]</scope>
    <source>
        <strain evidence="3">28A</strain>
    </source>
</reference>
<proteinExistence type="predicted"/>
<evidence type="ECO:0000256" key="1">
    <source>
        <dbReference type="SAM" id="MobiDB-lite"/>
    </source>
</evidence>
<organism evidence="2 3">
    <name type="scientific">Exserohilum turcicum (strain 28A)</name>
    <name type="common">Northern leaf blight fungus</name>
    <name type="synonym">Setosphaeria turcica</name>
    <dbReference type="NCBI Taxonomy" id="671987"/>
    <lineage>
        <taxon>Eukaryota</taxon>
        <taxon>Fungi</taxon>
        <taxon>Dikarya</taxon>
        <taxon>Ascomycota</taxon>
        <taxon>Pezizomycotina</taxon>
        <taxon>Dothideomycetes</taxon>
        <taxon>Pleosporomycetidae</taxon>
        <taxon>Pleosporales</taxon>
        <taxon>Pleosporineae</taxon>
        <taxon>Pleosporaceae</taxon>
        <taxon>Exserohilum</taxon>
    </lineage>
</organism>